<reference evidence="2 3" key="1">
    <citation type="journal article" date="2013" name="PLoS Genet.">
        <title>The genome and development-dependent transcriptomes of Pyronema confluens: a window into fungal evolution.</title>
        <authorList>
            <person name="Traeger S."/>
            <person name="Altegoer F."/>
            <person name="Freitag M."/>
            <person name="Gabaldon T."/>
            <person name="Kempken F."/>
            <person name="Kumar A."/>
            <person name="Marcet-Houben M."/>
            <person name="Poggeler S."/>
            <person name="Stajich J.E."/>
            <person name="Nowrousian M."/>
        </authorList>
    </citation>
    <scope>NUCLEOTIDE SEQUENCE [LARGE SCALE GENOMIC DNA]</scope>
    <source>
        <strain evidence="3">CBS 100304</strain>
        <tissue evidence="2">Vegetative mycelium</tissue>
    </source>
</reference>
<proteinExistence type="predicted"/>
<name>U4LM59_PYROM</name>
<organism evidence="2 3">
    <name type="scientific">Pyronema omphalodes (strain CBS 100304)</name>
    <name type="common">Pyronema confluens</name>
    <dbReference type="NCBI Taxonomy" id="1076935"/>
    <lineage>
        <taxon>Eukaryota</taxon>
        <taxon>Fungi</taxon>
        <taxon>Dikarya</taxon>
        <taxon>Ascomycota</taxon>
        <taxon>Pezizomycotina</taxon>
        <taxon>Pezizomycetes</taxon>
        <taxon>Pezizales</taxon>
        <taxon>Pyronemataceae</taxon>
        <taxon>Pyronema</taxon>
    </lineage>
</organism>
<dbReference type="EMBL" id="HF935906">
    <property type="protein sequence ID" value="CCX32677.1"/>
    <property type="molecule type" value="Genomic_DNA"/>
</dbReference>
<evidence type="ECO:0000256" key="1">
    <source>
        <dbReference type="SAM" id="SignalP"/>
    </source>
</evidence>
<keyword evidence="1" id="KW-0732">Signal</keyword>
<dbReference type="OrthoDB" id="5314930at2759"/>
<feature type="chain" id="PRO_5004651480" evidence="1">
    <location>
        <begin position="31"/>
        <end position="509"/>
    </location>
</feature>
<dbReference type="eggNOG" id="ENOG502T298">
    <property type="taxonomic scope" value="Eukaryota"/>
</dbReference>
<keyword evidence="3" id="KW-1185">Reference proteome</keyword>
<dbReference type="InterPro" id="IPR036514">
    <property type="entry name" value="SGNH_hydro_sf"/>
</dbReference>
<protein>
    <submittedName>
        <fullName evidence="2">Uncharacterized protein</fullName>
    </submittedName>
</protein>
<dbReference type="Proteomes" id="UP000018144">
    <property type="component" value="Unassembled WGS sequence"/>
</dbReference>
<dbReference type="Gene3D" id="3.40.50.1110">
    <property type="entry name" value="SGNH hydrolase"/>
    <property type="match status" value="1"/>
</dbReference>
<sequence>MTTTPAIMIRRSPVRFLLLLLIPVIYLLHSHEQLQLPSLKRVKFVGESGLFRKDIQQAPLTNNLVAQNEGISRGPWILDPPLPPKFTTDEITLRFKCLWNPDDLCPKRYIVVLRGPTIYSPPLGAIKQDLSDPTVVTIKVQVPEPGHYELFAWPDFEACPKYWRDNMKYPMNRGQVMGTPARITVTGSPKVVDSLEPCTLDNTEANGRSHGRWIAKNALQTEYRASDWASSFPEKQEYIYQPYKCKRPHYTAKILDDTKTVSHILFIGDSVLRGAFCSQIWPALSESGIADGPCKFINDAALYHAAPKDMEYKTPDGRNVKLSFRFVDDHPVEKLPKLKDAASYEHVPGTPTHIVTNLGLWLAPFTISQYESTVKSFLEGLHELYPAATMIWRTTTDVAPMIQCFSDKGMTRSTIFEQREVSFDIVEEMKQKGVKMFVVDAYTMTATRPDTANDGRHWVIESPDEMKWLPTSRPAAADAERAVLDGVFDIIAQDDRMQRRKLKEETEAE</sequence>
<gene>
    <name evidence="2" type="ORF">PCON_13528</name>
</gene>
<feature type="signal peptide" evidence="1">
    <location>
        <begin position="1"/>
        <end position="30"/>
    </location>
</feature>
<dbReference type="OMA" id="HWVIESP"/>
<evidence type="ECO:0000313" key="2">
    <source>
        <dbReference type="EMBL" id="CCX32677.1"/>
    </source>
</evidence>
<evidence type="ECO:0000313" key="3">
    <source>
        <dbReference type="Proteomes" id="UP000018144"/>
    </source>
</evidence>
<accession>U4LM59</accession>
<dbReference type="AlphaFoldDB" id="U4LM59"/>